<evidence type="ECO:0000313" key="1">
    <source>
        <dbReference type="EMBL" id="OMJ29906.1"/>
    </source>
</evidence>
<proteinExistence type="predicted"/>
<comment type="caution">
    <text evidence="1">The sequence shown here is derived from an EMBL/GenBank/DDBJ whole genome shotgun (WGS) entry which is preliminary data.</text>
</comment>
<evidence type="ECO:0000313" key="2">
    <source>
        <dbReference type="Proteomes" id="UP000187429"/>
    </source>
</evidence>
<dbReference type="EMBL" id="LSSM01000140">
    <property type="protein sequence ID" value="OMJ29906.1"/>
    <property type="molecule type" value="Genomic_DNA"/>
</dbReference>
<protein>
    <submittedName>
        <fullName evidence="1">Uncharacterized protein</fullName>
    </submittedName>
</protein>
<sequence length="159" mass="18265">MNVLENRVCGLILSLGVNTESHDLESLKISFKLAFTDEDEDILAWNQLITFSSIGKDSVEIKGTLKYLFEKAKIVSPSEKLRYLTKSLPVSLRKKTITKEIITWEKAIELIAKEEKTEKLISNSGVSNNEKKFVVKDYYPLETLIQKLDEFSLNMFNRD</sequence>
<name>A0A1R1YSZ0_9FUNG</name>
<gene>
    <name evidence="1" type="ORF">AYI69_g561</name>
</gene>
<keyword evidence="2" id="KW-1185">Reference proteome</keyword>
<dbReference type="Proteomes" id="UP000187429">
    <property type="component" value="Unassembled WGS sequence"/>
</dbReference>
<organism evidence="1 2">
    <name type="scientific">Smittium culicis</name>
    <dbReference type="NCBI Taxonomy" id="133412"/>
    <lineage>
        <taxon>Eukaryota</taxon>
        <taxon>Fungi</taxon>
        <taxon>Fungi incertae sedis</taxon>
        <taxon>Zoopagomycota</taxon>
        <taxon>Kickxellomycotina</taxon>
        <taxon>Harpellomycetes</taxon>
        <taxon>Harpellales</taxon>
        <taxon>Legeriomycetaceae</taxon>
        <taxon>Smittium</taxon>
    </lineage>
</organism>
<accession>A0A1R1YSZ0</accession>
<dbReference type="AlphaFoldDB" id="A0A1R1YSZ0"/>
<reference evidence="2" key="1">
    <citation type="submission" date="2017-01" db="EMBL/GenBank/DDBJ databases">
        <authorList>
            <person name="Wang Y."/>
            <person name="White M."/>
            <person name="Kvist S."/>
            <person name="Moncalvo J.-M."/>
        </authorList>
    </citation>
    <scope>NUCLEOTIDE SEQUENCE [LARGE SCALE GENOMIC DNA]</scope>
    <source>
        <strain evidence="2">ID-206-W2</strain>
    </source>
</reference>
<dbReference type="OrthoDB" id="8006889at2759"/>